<feature type="compositionally biased region" description="Basic residues" evidence="8">
    <location>
        <begin position="131"/>
        <end position="141"/>
    </location>
</feature>
<dbReference type="RefSeq" id="XP_028462258.1">
    <property type="nucleotide sequence ID" value="XM_028608929.1"/>
</dbReference>
<dbReference type="AlphaFoldDB" id="A0A3N2PIR8"/>
<evidence type="ECO:0000256" key="5">
    <source>
        <dbReference type="ARBA" id="ARBA00023242"/>
    </source>
</evidence>
<dbReference type="GO" id="GO:0043515">
    <property type="term" value="F:kinetochore binding"/>
    <property type="evidence" value="ECO:0007669"/>
    <property type="project" value="TreeGrafter"/>
</dbReference>
<dbReference type="PANTHER" id="PTHR48122:SF1">
    <property type="entry name" value="CENTROMERE PROTEIN H"/>
    <property type="match status" value="1"/>
</dbReference>
<evidence type="ECO:0000256" key="2">
    <source>
        <dbReference type="ARBA" id="ARBA00004629"/>
    </source>
</evidence>
<dbReference type="STRING" id="1314773.A0A3N2PIR8"/>
<sequence length="283" mass="31638">MDHSTVAETSVSAGKPAPLTLSRDEERILEAYDHLRQLEIRIALLKAQQKWVPNPSIPDTEETLTTAKEEASKARASWLLRNNTTDSVMMANPILKAVHNSTQITPIERYVCLHILACLHYQPSSGLPRKPERKGKGRGRGKGRETTHLTILITSDLLPHIRDRDAASSTFAKNSAELRNTLDALTTTESHTLRASRRNVELAKDLFELAEEAERRKKGDAGDDPELQSRLETLRAAVKESRQKWRVMKGTASAVVVGSGVDWVRDEALRQIVLDPENDNEDL</sequence>
<evidence type="ECO:0000256" key="7">
    <source>
        <dbReference type="ARBA" id="ARBA00025735"/>
    </source>
</evidence>
<comment type="similarity">
    <text evidence="7">Belongs to the CENP-H/MCM16 family.</text>
</comment>
<dbReference type="EMBL" id="ML119072">
    <property type="protein sequence ID" value="ROT34452.1"/>
    <property type="molecule type" value="Genomic_DNA"/>
</dbReference>
<evidence type="ECO:0000256" key="6">
    <source>
        <dbReference type="ARBA" id="ARBA00023328"/>
    </source>
</evidence>
<evidence type="ECO:0000313" key="10">
    <source>
        <dbReference type="EMBL" id="ROT34452.1"/>
    </source>
</evidence>
<dbReference type="InterPro" id="IPR040034">
    <property type="entry name" value="CENP-H"/>
</dbReference>
<evidence type="ECO:0000256" key="1">
    <source>
        <dbReference type="ARBA" id="ARBA00004123"/>
    </source>
</evidence>
<dbReference type="OrthoDB" id="2274804at2759"/>
<dbReference type="GO" id="GO:0005634">
    <property type="term" value="C:nucleus"/>
    <property type="evidence" value="ECO:0007669"/>
    <property type="project" value="UniProtKB-SubCell"/>
</dbReference>
<keyword evidence="3" id="KW-0158">Chromosome</keyword>
<keyword evidence="11" id="KW-1185">Reference proteome</keyword>
<protein>
    <recommendedName>
        <fullName evidence="9">Centromere protein H C-terminal domain-containing protein</fullName>
    </recommendedName>
</protein>
<dbReference type="PANTHER" id="PTHR48122">
    <property type="entry name" value="CENTROMERE PROTEIN H"/>
    <property type="match status" value="1"/>
</dbReference>
<accession>A0A3N2PIR8</accession>
<gene>
    <name evidence="10" type="ORF">SODALDRAFT_302622</name>
</gene>
<evidence type="ECO:0000256" key="8">
    <source>
        <dbReference type="SAM" id="MobiDB-lite"/>
    </source>
</evidence>
<dbReference type="GO" id="GO:0007059">
    <property type="term" value="P:chromosome segregation"/>
    <property type="evidence" value="ECO:0007669"/>
    <property type="project" value="TreeGrafter"/>
</dbReference>
<dbReference type="InterPro" id="IPR008426">
    <property type="entry name" value="CENP-H_C"/>
</dbReference>
<dbReference type="Pfam" id="PF05837">
    <property type="entry name" value="CENP-H"/>
    <property type="match status" value="2"/>
</dbReference>
<feature type="region of interest" description="Disordered" evidence="8">
    <location>
        <begin position="124"/>
        <end position="146"/>
    </location>
</feature>
<comment type="subcellular location">
    <subcellularLocation>
        <location evidence="2">Chromosome</location>
        <location evidence="2">Centromere</location>
        <location evidence="2">Kinetochore</location>
    </subcellularLocation>
    <subcellularLocation>
        <location evidence="1">Nucleus</location>
    </subcellularLocation>
</comment>
<reference evidence="10 11" key="1">
    <citation type="journal article" date="2018" name="Mol. Ecol.">
        <title>The obligate alkalophilic soda-lake fungus Sodiomyces alkalinus has shifted to a protein diet.</title>
        <authorList>
            <person name="Grum-Grzhimaylo A.A."/>
            <person name="Falkoski D.L."/>
            <person name="van den Heuvel J."/>
            <person name="Valero-Jimenez C.A."/>
            <person name="Min B."/>
            <person name="Choi I.G."/>
            <person name="Lipzen A."/>
            <person name="Daum C.G."/>
            <person name="Aanen D.K."/>
            <person name="Tsang A."/>
            <person name="Henrissat B."/>
            <person name="Bilanenko E.N."/>
            <person name="de Vries R.P."/>
            <person name="van Kan J.A.L."/>
            <person name="Grigoriev I.V."/>
            <person name="Debets A.J.M."/>
        </authorList>
    </citation>
    <scope>NUCLEOTIDE SEQUENCE [LARGE SCALE GENOMIC DNA]</scope>
    <source>
        <strain evidence="10 11">F11</strain>
    </source>
</reference>
<evidence type="ECO:0000256" key="3">
    <source>
        <dbReference type="ARBA" id="ARBA00022454"/>
    </source>
</evidence>
<dbReference type="GO" id="GO:0007052">
    <property type="term" value="P:mitotic spindle organization"/>
    <property type="evidence" value="ECO:0007669"/>
    <property type="project" value="TreeGrafter"/>
</dbReference>
<name>A0A3N2PIR8_SODAK</name>
<proteinExistence type="inferred from homology"/>
<evidence type="ECO:0000313" key="11">
    <source>
        <dbReference type="Proteomes" id="UP000272025"/>
    </source>
</evidence>
<feature type="domain" description="Centromere protein H C-terminal" evidence="9">
    <location>
        <begin position="153"/>
        <end position="277"/>
    </location>
</feature>
<dbReference type="GeneID" id="39577407"/>
<keyword evidence="5" id="KW-0539">Nucleus</keyword>
<evidence type="ECO:0000256" key="4">
    <source>
        <dbReference type="ARBA" id="ARBA00022838"/>
    </source>
</evidence>
<keyword evidence="6" id="KW-0137">Centromere</keyword>
<organism evidence="10 11">
    <name type="scientific">Sodiomyces alkalinus (strain CBS 110278 / VKM F-3762 / F11)</name>
    <name type="common">Alkaliphilic filamentous fungus</name>
    <dbReference type="NCBI Taxonomy" id="1314773"/>
    <lineage>
        <taxon>Eukaryota</taxon>
        <taxon>Fungi</taxon>
        <taxon>Dikarya</taxon>
        <taxon>Ascomycota</taxon>
        <taxon>Pezizomycotina</taxon>
        <taxon>Sordariomycetes</taxon>
        <taxon>Hypocreomycetidae</taxon>
        <taxon>Glomerellales</taxon>
        <taxon>Plectosphaerellaceae</taxon>
        <taxon>Sodiomyces</taxon>
    </lineage>
</organism>
<dbReference type="GO" id="GO:0000776">
    <property type="term" value="C:kinetochore"/>
    <property type="evidence" value="ECO:0007669"/>
    <property type="project" value="UniProtKB-KW"/>
</dbReference>
<dbReference type="Proteomes" id="UP000272025">
    <property type="component" value="Unassembled WGS sequence"/>
</dbReference>
<evidence type="ECO:0000259" key="9">
    <source>
        <dbReference type="Pfam" id="PF05837"/>
    </source>
</evidence>
<keyword evidence="4" id="KW-0995">Kinetochore</keyword>
<dbReference type="GO" id="GO:0051382">
    <property type="term" value="P:kinetochore assembly"/>
    <property type="evidence" value="ECO:0007669"/>
    <property type="project" value="InterPro"/>
</dbReference>
<feature type="domain" description="Centromere protein H C-terminal" evidence="9">
    <location>
        <begin position="26"/>
        <end position="114"/>
    </location>
</feature>